<dbReference type="GeneID" id="40385451"/>
<dbReference type="AlphaFoldDB" id="A0A2U9R8C0"/>
<dbReference type="GO" id="GO:0005737">
    <property type="term" value="C:cytoplasm"/>
    <property type="evidence" value="ECO:0007669"/>
    <property type="project" value="GOC"/>
</dbReference>
<accession>A0A2U9R8C0</accession>
<evidence type="ECO:0008006" key="3">
    <source>
        <dbReference type="Google" id="ProtNLM"/>
    </source>
</evidence>
<dbReference type="InterPro" id="IPR011012">
    <property type="entry name" value="Longin-like_dom_sf"/>
</dbReference>
<dbReference type="KEGG" id="pkz:C5L36_0D03560"/>
<protein>
    <recommendedName>
        <fullName evidence="3">Trafficking protein particle complex subunit 2-like protein</fullName>
    </recommendedName>
</protein>
<keyword evidence="2" id="KW-1185">Reference proteome</keyword>
<sequence length="179" mass="19077">MEKQDGLEMQIKFIALISRDNQPVCIETCLGNDNDNGNGNGNGNGSDCLNEELKYNFLSHMALDALECAESPTTTTTTTTSTPAGAGSTSPRTMPALLFIEDGVSVYGNVSAAGFKVVIGATNTTCTGTTSSSHLRRLSDAAARARRVYIDWASNPFSLYEPTEGAVLSEKLRAIIREC</sequence>
<dbReference type="Gene3D" id="3.30.450.70">
    <property type="match status" value="1"/>
</dbReference>
<dbReference type="InterPro" id="IPR006722">
    <property type="entry name" value="Sedlin"/>
</dbReference>
<gene>
    <name evidence="1" type="ORF">C5L36_0D03560</name>
</gene>
<dbReference type="RefSeq" id="XP_029323099.1">
    <property type="nucleotide sequence ID" value="XM_029467239.1"/>
</dbReference>
<proteinExistence type="predicted"/>
<evidence type="ECO:0000313" key="1">
    <source>
        <dbReference type="EMBL" id="AWU77622.1"/>
    </source>
</evidence>
<dbReference type="Proteomes" id="UP000249293">
    <property type="component" value="Chromosome 4"/>
</dbReference>
<name>A0A2U9R8C0_PICKU</name>
<reference evidence="1 2" key="1">
    <citation type="submission" date="2018-06" db="EMBL/GenBank/DDBJ databases">
        <title>Population genomics shows no distinction between pathogenic Candida krusei and environmental Pichia kudriavzevii: One species, four names.</title>
        <authorList>
            <person name="Douglass A.P."/>
            <person name="Offei B."/>
            <person name="Braun-Galleani S."/>
            <person name="Coughlan A.Y."/>
            <person name="Martos A."/>
            <person name="Ortiz-Merino R.A."/>
            <person name="Byrne K.P."/>
            <person name="Wolfe K.H."/>
        </authorList>
    </citation>
    <scope>NUCLEOTIDE SEQUENCE [LARGE SCALE GENOMIC DNA]</scope>
    <source>
        <strain evidence="1 2">CBS573</strain>
    </source>
</reference>
<dbReference type="STRING" id="4909.A0A2U9R8C0"/>
<dbReference type="VEuPathDB" id="FungiDB:C5L36_0D03560"/>
<dbReference type="SUPFAM" id="SSF64356">
    <property type="entry name" value="SNARE-like"/>
    <property type="match status" value="1"/>
</dbReference>
<evidence type="ECO:0000313" key="2">
    <source>
        <dbReference type="Proteomes" id="UP000249293"/>
    </source>
</evidence>
<dbReference type="EMBL" id="CP028776">
    <property type="protein sequence ID" value="AWU77622.1"/>
    <property type="molecule type" value="Genomic_DNA"/>
</dbReference>
<organism evidence="1 2">
    <name type="scientific">Pichia kudriavzevii</name>
    <name type="common">Yeast</name>
    <name type="synonym">Issatchenkia orientalis</name>
    <dbReference type="NCBI Taxonomy" id="4909"/>
    <lineage>
        <taxon>Eukaryota</taxon>
        <taxon>Fungi</taxon>
        <taxon>Dikarya</taxon>
        <taxon>Ascomycota</taxon>
        <taxon>Saccharomycotina</taxon>
        <taxon>Pichiomycetes</taxon>
        <taxon>Pichiales</taxon>
        <taxon>Pichiaceae</taxon>
        <taxon>Pichia</taxon>
    </lineage>
</organism>
<dbReference type="OrthoDB" id="3996380at2759"/>
<dbReference type="Pfam" id="PF04628">
    <property type="entry name" value="Sedlin_N"/>
    <property type="match status" value="1"/>
</dbReference>
<dbReference type="GO" id="GO:0006888">
    <property type="term" value="P:endoplasmic reticulum to Golgi vesicle-mediated transport"/>
    <property type="evidence" value="ECO:0007669"/>
    <property type="project" value="InterPro"/>
</dbReference>